<dbReference type="FunFam" id="1.10.12.10:FF:000001">
    <property type="entry name" value="Probable enoyl-CoA hydratase, mitochondrial"/>
    <property type="match status" value="1"/>
</dbReference>
<sequence>MEYKDIIFNVEEEIATITFNRPKVLNALNYEVLTELLDAVTICEKDEKIKALILTGAGDKAFVAGADISRMQNSTSVEMVSVMELGHRTFRLIETMPKPSIAAVNGFALGGGTELAMSCDIRFASEKAVFGQPEILIGVIPGWGGTQRLPRLVGMGIAKELILGGGQINAQRAYEIGLANKVVPPENLMEEARKFAMKLTKLPPFAMKMAKDAINYGYDLSLDNANKLEIGCIIQCFSTQDQKEGMKAFLEKRKPNFIGK</sequence>
<evidence type="ECO:0000256" key="1">
    <source>
        <dbReference type="ARBA" id="ARBA00005254"/>
    </source>
</evidence>
<evidence type="ECO:0000313" key="3">
    <source>
        <dbReference type="EMBL" id="KUG21708.1"/>
    </source>
</evidence>
<name>A0A0W8FLH3_9ZZZZ</name>
<proteinExistence type="inferred from homology"/>
<comment type="similarity">
    <text evidence="1">Belongs to the enoyl-CoA hydratase/isomerase family.</text>
</comment>
<dbReference type="SUPFAM" id="SSF52096">
    <property type="entry name" value="ClpP/crotonase"/>
    <property type="match status" value="1"/>
</dbReference>
<organism evidence="3">
    <name type="scientific">hydrocarbon metagenome</name>
    <dbReference type="NCBI Taxonomy" id="938273"/>
    <lineage>
        <taxon>unclassified sequences</taxon>
        <taxon>metagenomes</taxon>
        <taxon>ecological metagenomes</taxon>
    </lineage>
</organism>
<dbReference type="EC" id="4.2.1.17" evidence="3"/>
<dbReference type="CDD" id="cd06558">
    <property type="entry name" value="crotonase-like"/>
    <property type="match status" value="1"/>
</dbReference>
<dbReference type="PROSITE" id="PS00166">
    <property type="entry name" value="ENOYL_COA_HYDRATASE"/>
    <property type="match status" value="1"/>
</dbReference>
<dbReference type="InterPro" id="IPR001753">
    <property type="entry name" value="Enoyl-CoA_hydra/iso"/>
</dbReference>
<dbReference type="PANTHER" id="PTHR11941:SF54">
    <property type="entry name" value="ENOYL-COA HYDRATASE, MITOCHONDRIAL"/>
    <property type="match status" value="1"/>
</dbReference>
<comment type="caution">
    <text evidence="3">The sequence shown here is derived from an EMBL/GenBank/DDBJ whole genome shotgun (WGS) entry which is preliminary data.</text>
</comment>
<dbReference type="Gene3D" id="1.10.12.10">
    <property type="entry name" value="Lyase 2-enoyl-coa Hydratase, Chain A, domain 2"/>
    <property type="match status" value="1"/>
</dbReference>
<dbReference type="PANTHER" id="PTHR11941">
    <property type="entry name" value="ENOYL-COA HYDRATASE-RELATED"/>
    <property type="match status" value="1"/>
</dbReference>
<dbReference type="GO" id="GO:0006635">
    <property type="term" value="P:fatty acid beta-oxidation"/>
    <property type="evidence" value="ECO:0007669"/>
    <property type="project" value="TreeGrafter"/>
</dbReference>
<dbReference type="InterPro" id="IPR018376">
    <property type="entry name" value="Enoyl-CoA_hyd/isom_CS"/>
</dbReference>
<dbReference type="GO" id="GO:0004300">
    <property type="term" value="F:enoyl-CoA hydratase activity"/>
    <property type="evidence" value="ECO:0007669"/>
    <property type="project" value="UniProtKB-EC"/>
</dbReference>
<dbReference type="AlphaFoldDB" id="A0A0W8FLH3"/>
<dbReference type="InterPro" id="IPR014748">
    <property type="entry name" value="Enoyl-CoA_hydra_C"/>
</dbReference>
<dbReference type="EMBL" id="LNQE01001030">
    <property type="protein sequence ID" value="KUG21708.1"/>
    <property type="molecule type" value="Genomic_DNA"/>
</dbReference>
<dbReference type="InterPro" id="IPR029045">
    <property type="entry name" value="ClpP/crotonase-like_dom_sf"/>
</dbReference>
<accession>A0A0W8FLH3</accession>
<keyword evidence="2 3" id="KW-0456">Lyase</keyword>
<dbReference type="FunFam" id="3.90.226.10:FF:000009">
    <property type="entry name" value="Carnitinyl-CoA dehydratase"/>
    <property type="match status" value="1"/>
</dbReference>
<dbReference type="Gene3D" id="3.90.226.10">
    <property type="entry name" value="2-enoyl-CoA Hydratase, Chain A, domain 1"/>
    <property type="match status" value="1"/>
</dbReference>
<gene>
    <name evidence="3" type="ORF">ASZ90_008535</name>
</gene>
<protein>
    <submittedName>
        <fullName evidence="3">Enoyl-coa hydratase</fullName>
        <ecNumber evidence="3">4.2.1.17</ecNumber>
    </submittedName>
</protein>
<evidence type="ECO:0000256" key="2">
    <source>
        <dbReference type="ARBA" id="ARBA00023239"/>
    </source>
</evidence>
<reference evidence="3" key="1">
    <citation type="journal article" date="2015" name="Proc. Natl. Acad. Sci. U.S.A.">
        <title>Networks of energetic and metabolic interactions define dynamics in microbial communities.</title>
        <authorList>
            <person name="Embree M."/>
            <person name="Liu J.K."/>
            <person name="Al-Bassam M.M."/>
            <person name="Zengler K."/>
        </authorList>
    </citation>
    <scope>NUCLEOTIDE SEQUENCE</scope>
</reference>
<dbReference type="Pfam" id="PF00378">
    <property type="entry name" value="ECH_1"/>
    <property type="match status" value="1"/>
</dbReference>